<dbReference type="AlphaFoldDB" id="A0AA35YLF6"/>
<evidence type="ECO:0000313" key="2">
    <source>
        <dbReference type="Proteomes" id="UP001177003"/>
    </source>
</evidence>
<gene>
    <name evidence="1" type="ORF">LSALG_LOCUS16088</name>
</gene>
<sequence length="178" mass="20451">MGRFRLFLGTGRGSLDVGGKHVSFGHYRIRLLFSGLMTAVTDTILEKFTVAEDMAAVQEEEEDDEMKLEKSKNLVKLPTTLASIESLTFPLIQEVVLMADFRCKMCQDRVENIVSKFNGEMESMEIMIKEKKVILTFTSRYSRVVKKNGKKLEVAAFYKDIVNRISCVKRYLRFSNTR</sequence>
<dbReference type="EMBL" id="OX465079">
    <property type="protein sequence ID" value="CAI9276091.1"/>
    <property type="molecule type" value="Genomic_DNA"/>
</dbReference>
<organism evidence="1 2">
    <name type="scientific">Lactuca saligna</name>
    <name type="common">Willowleaf lettuce</name>
    <dbReference type="NCBI Taxonomy" id="75948"/>
    <lineage>
        <taxon>Eukaryota</taxon>
        <taxon>Viridiplantae</taxon>
        <taxon>Streptophyta</taxon>
        <taxon>Embryophyta</taxon>
        <taxon>Tracheophyta</taxon>
        <taxon>Spermatophyta</taxon>
        <taxon>Magnoliopsida</taxon>
        <taxon>eudicotyledons</taxon>
        <taxon>Gunneridae</taxon>
        <taxon>Pentapetalae</taxon>
        <taxon>asterids</taxon>
        <taxon>campanulids</taxon>
        <taxon>Asterales</taxon>
        <taxon>Asteraceae</taxon>
        <taxon>Cichorioideae</taxon>
        <taxon>Cichorieae</taxon>
        <taxon>Lactucinae</taxon>
        <taxon>Lactuca</taxon>
    </lineage>
</organism>
<accession>A0AA35YLF6</accession>
<dbReference type="Proteomes" id="UP001177003">
    <property type="component" value="Chromosome 3"/>
</dbReference>
<protein>
    <recommendedName>
        <fullName evidence="3">HMA domain-containing protein</fullName>
    </recommendedName>
</protein>
<keyword evidence="2" id="KW-1185">Reference proteome</keyword>
<evidence type="ECO:0008006" key="3">
    <source>
        <dbReference type="Google" id="ProtNLM"/>
    </source>
</evidence>
<reference evidence="1" key="1">
    <citation type="submission" date="2023-04" db="EMBL/GenBank/DDBJ databases">
        <authorList>
            <person name="Vijverberg K."/>
            <person name="Xiong W."/>
            <person name="Schranz E."/>
        </authorList>
    </citation>
    <scope>NUCLEOTIDE SEQUENCE</scope>
</reference>
<proteinExistence type="predicted"/>
<evidence type="ECO:0000313" key="1">
    <source>
        <dbReference type="EMBL" id="CAI9276091.1"/>
    </source>
</evidence>
<name>A0AA35YLF6_LACSI</name>